<keyword evidence="4" id="KW-1185">Reference proteome</keyword>
<dbReference type="Pfam" id="PF03401">
    <property type="entry name" value="TctC"/>
    <property type="match status" value="1"/>
</dbReference>
<dbReference type="InterPro" id="IPR005064">
    <property type="entry name" value="BUG"/>
</dbReference>
<dbReference type="PANTHER" id="PTHR42928:SF5">
    <property type="entry name" value="BLR1237 PROTEIN"/>
    <property type="match status" value="1"/>
</dbReference>
<dbReference type="CDD" id="cd13578">
    <property type="entry name" value="PBP2_Bug27"/>
    <property type="match status" value="1"/>
</dbReference>
<gene>
    <name evidence="3" type="ORF">QNA08_16770</name>
</gene>
<organism evidence="3 4">
    <name type="scientific">Chelatococcus albus</name>
    <dbReference type="NCBI Taxonomy" id="3047466"/>
    <lineage>
        <taxon>Bacteria</taxon>
        <taxon>Pseudomonadati</taxon>
        <taxon>Pseudomonadota</taxon>
        <taxon>Alphaproteobacteria</taxon>
        <taxon>Hyphomicrobiales</taxon>
        <taxon>Chelatococcaceae</taxon>
        <taxon>Chelatococcus</taxon>
    </lineage>
</organism>
<dbReference type="EMBL" id="JASJEV010000013">
    <property type="protein sequence ID" value="MDJ1159875.1"/>
    <property type="molecule type" value="Genomic_DNA"/>
</dbReference>
<dbReference type="PANTHER" id="PTHR42928">
    <property type="entry name" value="TRICARBOXYLATE-BINDING PROTEIN"/>
    <property type="match status" value="1"/>
</dbReference>
<reference evidence="3 4" key="1">
    <citation type="submission" date="2023-05" db="EMBL/GenBank/DDBJ databases">
        <title>Chelatococcus sp. nov., a moderately thermophilic bacterium isolated from hot spring microbial mat.</title>
        <authorList>
            <person name="Hu C.-J."/>
            <person name="Li W.-J."/>
        </authorList>
    </citation>
    <scope>NUCLEOTIDE SEQUENCE [LARGE SCALE GENOMIC DNA]</scope>
    <source>
        <strain evidence="3 4">SYSU G07232</strain>
    </source>
</reference>
<comment type="caution">
    <text evidence="3">The sequence shown here is derived from an EMBL/GenBank/DDBJ whole genome shotgun (WGS) entry which is preliminary data.</text>
</comment>
<dbReference type="RefSeq" id="WP_283741869.1">
    <property type="nucleotide sequence ID" value="NZ_JASJEV010000013.1"/>
</dbReference>
<comment type="similarity">
    <text evidence="1">Belongs to the UPF0065 (bug) family.</text>
</comment>
<evidence type="ECO:0000256" key="1">
    <source>
        <dbReference type="ARBA" id="ARBA00006987"/>
    </source>
</evidence>
<name>A0ABT7AKI0_9HYPH</name>
<dbReference type="PROSITE" id="PS51318">
    <property type="entry name" value="TAT"/>
    <property type="match status" value="1"/>
</dbReference>
<dbReference type="Proteomes" id="UP001321492">
    <property type="component" value="Unassembled WGS sequence"/>
</dbReference>
<protein>
    <submittedName>
        <fullName evidence="3">Tripartite tricarboxylate transporter substrate binding protein</fullName>
    </submittedName>
</protein>
<accession>A0ABT7AKI0</accession>
<dbReference type="SUPFAM" id="SSF53850">
    <property type="entry name" value="Periplasmic binding protein-like II"/>
    <property type="match status" value="1"/>
</dbReference>
<sequence>MLDRRRFSLLAAAAAGTAAWPRVAFAETYPARPVRLVVPFAAGGATDVIARTLADQIGKDWKQQLVVENKPGAGSNIGIEQVARAEPDGHTILIASIGLAVNRYLYKTLGYDPLASFAPVSLICHVPNVMAVPPDSPAKSVQDFIAKARAAPGKLTFASSGIGTSLHLSGELFQRMAGVKLTHVPYRGSAPALNDLMGGRVDVIFDNITSILPQVQGGTVRALAVTSARRVPAAQDLPTIAESGVPGFDVSSWFALFAPAKTPADIVTKLQGASLAALAAPAVRKRLEDLGALVVGSSQAELTAHLQSEMDKWGKLIAEGGIKIE</sequence>
<dbReference type="Gene3D" id="3.40.190.10">
    <property type="entry name" value="Periplasmic binding protein-like II"/>
    <property type="match status" value="1"/>
</dbReference>
<dbReference type="Gene3D" id="3.40.190.150">
    <property type="entry name" value="Bordetella uptake gene, domain 1"/>
    <property type="match status" value="1"/>
</dbReference>
<dbReference type="InterPro" id="IPR042100">
    <property type="entry name" value="Bug_dom1"/>
</dbReference>
<evidence type="ECO:0000313" key="4">
    <source>
        <dbReference type="Proteomes" id="UP001321492"/>
    </source>
</evidence>
<evidence type="ECO:0000256" key="2">
    <source>
        <dbReference type="SAM" id="SignalP"/>
    </source>
</evidence>
<dbReference type="InterPro" id="IPR006311">
    <property type="entry name" value="TAT_signal"/>
</dbReference>
<keyword evidence="2" id="KW-0732">Signal</keyword>
<feature type="signal peptide" evidence="2">
    <location>
        <begin position="1"/>
        <end position="26"/>
    </location>
</feature>
<evidence type="ECO:0000313" key="3">
    <source>
        <dbReference type="EMBL" id="MDJ1159875.1"/>
    </source>
</evidence>
<proteinExistence type="inferred from homology"/>
<feature type="chain" id="PRO_5047295619" evidence="2">
    <location>
        <begin position="27"/>
        <end position="325"/>
    </location>
</feature>
<dbReference type="PIRSF" id="PIRSF017082">
    <property type="entry name" value="YflP"/>
    <property type="match status" value="1"/>
</dbReference>